<dbReference type="Proteomes" id="UP000544090">
    <property type="component" value="Unassembled WGS sequence"/>
</dbReference>
<evidence type="ECO:0000313" key="2">
    <source>
        <dbReference type="Proteomes" id="UP000544090"/>
    </source>
</evidence>
<proteinExistence type="predicted"/>
<accession>A0A7X6HGJ4</accession>
<name>A0A7X6HGJ4_9MICC</name>
<sequence>MESPTGPQRAILGQIVDHAGNLASVLEAQFASCRTEPMEGCGECFDIEVSGDLPRLPEGTECPLAFGVGEGTGALSVLLWHEGGLVDGLEVNSVGHPHAALADLVIED</sequence>
<reference evidence="1 2" key="1">
    <citation type="submission" date="2020-04" db="EMBL/GenBank/DDBJ databases">
        <title>Arthrobacter sp. nov.</title>
        <authorList>
            <person name="Liu S."/>
        </authorList>
    </citation>
    <scope>NUCLEOTIDE SEQUENCE [LARGE SCALE GENOMIC DNA]</scope>
    <source>
        <strain evidence="1 2">E918</strain>
    </source>
</reference>
<keyword evidence="2" id="KW-1185">Reference proteome</keyword>
<comment type="caution">
    <text evidence="1">The sequence shown here is derived from an EMBL/GenBank/DDBJ whole genome shotgun (WGS) entry which is preliminary data.</text>
</comment>
<gene>
    <name evidence="1" type="ORF">HGG74_15835</name>
</gene>
<dbReference type="EMBL" id="JAAZSQ010000018">
    <property type="protein sequence ID" value="NKX55980.1"/>
    <property type="molecule type" value="Genomic_DNA"/>
</dbReference>
<evidence type="ECO:0000313" key="1">
    <source>
        <dbReference type="EMBL" id="NKX55980.1"/>
    </source>
</evidence>
<dbReference type="RefSeq" id="WP_168487904.1">
    <property type="nucleotide sequence ID" value="NZ_JAAZSQ010000018.1"/>
</dbReference>
<dbReference type="AlphaFoldDB" id="A0A7X6HGJ4"/>
<protein>
    <submittedName>
        <fullName evidence="1">Uncharacterized protein</fullName>
    </submittedName>
</protein>
<organism evidence="1 2">
    <name type="scientific">Arthrobacter mobilis</name>
    <dbReference type="NCBI Taxonomy" id="2724944"/>
    <lineage>
        <taxon>Bacteria</taxon>
        <taxon>Bacillati</taxon>
        <taxon>Actinomycetota</taxon>
        <taxon>Actinomycetes</taxon>
        <taxon>Micrococcales</taxon>
        <taxon>Micrococcaceae</taxon>
        <taxon>Arthrobacter</taxon>
    </lineage>
</organism>